<evidence type="ECO:0000313" key="1">
    <source>
        <dbReference type="EMBL" id="MBX65772.1"/>
    </source>
</evidence>
<protein>
    <submittedName>
        <fullName evidence="1">Uncharacterized protein</fullName>
    </submittedName>
</protein>
<organism evidence="1">
    <name type="scientific">Rhizophora mucronata</name>
    <name type="common">Asiatic mangrove</name>
    <dbReference type="NCBI Taxonomy" id="61149"/>
    <lineage>
        <taxon>Eukaryota</taxon>
        <taxon>Viridiplantae</taxon>
        <taxon>Streptophyta</taxon>
        <taxon>Embryophyta</taxon>
        <taxon>Tracheophyta</taxon>
        <taxon>Spermatophyta</taxon>
        <taxon>Magnoliopsida</taxon>
        <taxon>eudicotyledons</taxon>
        <taxon>Gunneridae</taxon>
        <taxon>Pentapetalae</taxon>
        <taxon>rosids</taxon>
        <taxon>fabids</taxon>
        <taxon>Malpighiales</taxon>
        <taxon>Rhizophoraceae</taxon>
        <taxon>Rhizophora</taxon>
    </lineage>
</organism>
<reference evidence="1" key="1">
    <citation type="submission" date="2018-02" db="EMBL/GenBank/DDBJ databases">
        <title>Rhizophora mucronata_Transcriptome.</title>
        <authorList>
            <person name="Meera S.P."/>
            <person name="Sreeshan A."/>
            <person name="Augustine A."/>
        </authorList>
    </citation>
    <scope>NUCLEOTIDE SEQUENCE</scope>
    <source>
        <tissue evidence="1">Leaf</tissue>
    </source>
</reference>
<proteinExistence type="predicted"/>
<sequence>MMSSAGKYLTSTLKFCAICARV</sequence>
<dbReference type="EMBL" id="GGEC01085288">
    <property type="protein sequence ID" value="MBX65772.1"/>
    <property type="molecule type" value="Transcribed_RNA"/>
</dbReference>
<accession>A0A2P2QFI2</accession>
<name>A0A2P2QFI2_RHIMU</name>
<dbReference type="AlphaFoldDB" id="A0A2P2QFI2"/>